<gene>
    <name evidence="9" type="ORF">JOM49_008562</name>
</gene>
<keyword evidence="4 9" id="KW-0378">Hydrolase</keyword>
<evidence type="ECO:0000256" key="1">
    <source>
        <dbReference type="ARBA" id="ARBA00004651"/>
    </source>
</evidence>
<feature type="domain" description="Phosphatidic acid phosphatase type 2/haloperoxidase" evidence="8">
    <location>
        <begin position="57"/>
        <end position="169"/>
    </location>
</feature>
<dbReference type="RefSeq" id="WP_209670498.1">
    <property type="nucleotide sequence ID" value="NZ_JAGGMS010000001.1"/>
</dbReference>
<evidence type="ECO:0000313" key="9">
    <source>
        <dbReference type="EMBL" id="MBP2187036.1"/>
    </source>
</evidence>
<dbReference type="PANTHER" id="PTHR14969">
    <property type="entry name" value="SPHINGOSINE-1-PHOSPHATE PHOSPHOHYDROLASE"/>
    <property type="match status" value="1"/>
</dbReference>
<dbReference type="InterPro" id="IPR036938">
    <property type="entry name" value="PAP2/HPO_sf"/>
</dbReference>
<dbReference type="Pfam" id="PF01569">
    <property type="entry name" value="PAP2"/>
    <property type="match status" value="1"/>
</dbReference>
<feature type="transmembrane region" description="Helical" evidence="7">
    <location>
        <begin position="154"/>
        <end position="176"/>
    </location>
</feature>
<evidence type="ECO:0000256" key="2">
    <source>
        <dbReference type="ARBA" id="ARBA00022475"/>
    </source>
</evidence>
<dbReference type="PANTHER" id="PTHR14969:SF62">
    <property type="entry name" value="DECAPRENYLPHOSPHORYL-5-PHOSPHORIBOSE PHOSPHATASE RV3807C-RELATED"/>
    <property type="match status" value="1"/>
</dbReference>
<dbReference type="EC" id="3.6.1.27" evidence="9"/>
<evidence type="ECO:0000256" key="4">
    <source>
        <dbReference type="ARBA" id="ARBA00022801"/>
    </source>
</evidence>
<feature type="transmembrane region" description="Helical" evidence="7">
    <location>
        <begin position="101"/>
        <end position="122"/>
    </location>
</feature>
<dbReference type="SMART" id="SM00014">
    <property type="entry name" value="acidPPc"/>
    <property type="match status" value="1"/>
</dbReference>
<sequence>MSWSDALYDLITGVAADTPWLLQELFELGTNGAILALLGLAALLLWRARADAHVVVTVLLTAVATVTAYLLSELLKVFVAQDRPCRGSAVSLETCPPVGDFSFPSNHTVIATAIAVGLLTLWRRHPATAALALLLGAFAGFSRVFVGVHYPHDVLAGIALGTAVALAVVVPFRALATERLTAVRQSRRSLR</sequence>
<keyword evidence="6 7" id="KW-0472">Membrane</keyword>
<proteinExistence type="predicted"/>
<keyword evidence="5 7" id="KW-1133">Transmembrane helix</keyword>
<reference evidence="9 10" key="1">
    <citation type="submission" date="2021-03" db="EMBL/GenBank/DDBJ databases">
        <title>Sequencing the genomes of 1000 actinobacteria strains.</title>
        <authorList>
            <person name="Klenk H.-P."/>
        </authorList>
    </citation>
    <scope>NUCLEOTIDE SEQUENCE [LARGE SCALE GENOMIC DNA]</scope>
    <source>
        <strain evidence="9 10">DSM 45510</strain>
    </source>
</reference>
<name>A0ABS4Q5S4_9PSEU</name>
<dbReference type="Proteomes" id="UP000741013">
    <property type="component" value="Unassembled WGS sequence"/>
</dbReference>
<feature type="transmembrane region" description="Helical" evidence="7">
    <location>
        <begin position="53"/>
        <end position="71"/>
    </location>
</feature>
<dbReference type="SUPFAM" id="SSF48317">
    <property type="entry name" value="Acid phosphatase/Vanadium-dependent haloperoxidase"/>
    <property type="match status" value="1"/>
</dbReference>
<comment type="subcellular location">
    <subcellularLocation>
        <location evidence="1">Cell membrane</location>
        <topology evidence="1">Multi-pass membrane protein</topology>
    </subcellularLocation>
</comment>
<evidence type="ECO:0000259" key="8">
    <source>
        <dbReference type="SMART" id="SM00014"/>
    </source>
</evidence>
<dbReference type="EMBL" id="JAGGMS010000001">
    <property type="protein sequence ID" value="MBP2187036.1"/>
    <property type="molecule type" value="Genomic_DNA"/>
</dbReference>
<feature type="transmembrane region" description="Helical" evidence="7">
    <location>
        <begin position="28"/>
        <end position="46"/>
    </location>
</feature>
<organism evidence="9 10">
    <name type="scientific">Amycolatopsis magusensis</name>
    <dbReference type="NCBI Taxonomy" id="882444"/>
    <lineage>
        <taxon>Bacteria</taxon>
        <taxon>Bacillati</taxon>
        <taxon>Actinomycetota</taxon>
        <taxon>Actinomycetes</taxon>
        <taxon>Pseudonocardiales</taxon>
        <taxon>Pseudonocardiaceae</taxon>
        <taxon>Amycolatopsis</taxon>
    </lineage>
</organism>
<dbReference type="InterPro" id="IPR000326">
    <property type="entry name" value="PAP2/HPO"/>
</dbReference>
<accession>A0ABS4Q5S4</accession>
<dbReference type="GO" id="GO:0050380">
    <property type="term" value="F:undecaprenyl-diphosphatase activity"/>
    <property type="evidence" value="ECO:0007669"/>
    <property type="project" value="UniProtKB-EC"/>
</dbReference>
<comment type="caution">
    <text evidence="9">The sequence shown here is derived from an EMBL/GenBank/DDBJ whole genome shotgun (WGS) entry which is preliminary data.</text>
</comment>
<dbReference type="Gene3D" id="1.20.144.10">
    <property type="entry name" value="Phosphatidic acid phosphatase type 2/haloperoxidase"/>
    <property type="match status" value="1"/>
</dbReference>
<evidence type="ECO:0000256" key="6">
    <source>
        <dbReference type="ARBA" id="ARBA00023136"/>
    </source>
</evidence>
<keyword evidence="2" id="KW-1003">Cell membrane</keyword>
<evidence type="ECO:0000256" key="5">
    <source>
        <dbReference type="ARBA" id="ARBA00022989"/>
    </source>
</evidence>
<keyword evidence="3 7" id="KW-0812">Transmembrane</keyword>
<feature type="transmembrane region" description="Helical" evidence="7">
    <location>
        <begin position="129"/>
        <end position="148"/>
    </location>
</feature>
<evidence type="ECO:0000256" key="3">
    <source>
        <dbReference type="ARBA" id="ARBA00022692"/>
    </source>
</evidence>
<evidence type="ECO:0000256" key="7">
    <source>
        <dbReference type="SAM" id="Phobius"/>
    </source>
</evidence>
<protein>
    <submittedName>
        <fullName evidence="9">Undecaprenyl-diphosphatase</fullName>
        <ecNumber evidence="9">3.6.1.27</ecNumber>
    </submittedName>
</protein>
<keyword evidence="10" id="KW-1185">Reference proteome</keyword>
<evidence type="ECO:0000313" key="10">
    <source>
        <dbReference type="Proteomes" id="UP000741013"/>
    </source>
</evidence>